<dbReference type="AlphaFoldDB" id="A0A4Y8V4X0"/>
<organism evidence="9 10">
    <name type="scientific">Segatella hominis</name>
    <dbReference type="NCBI Taxonomy" id="2518605"/>
    <lineage>
        <taxon>Bacteria</taxon>
        <taxon>Pseudomonadati</taxon>
        <taxon>Bacteroidota</taxon>
        <taxon>Bacteroidia</taxon>
        <taxon>Bacteroidales</taxon>
        <taxon>Prevotellaceae</taxon>
        <taxon>Segatella</taxon>
    </lineage>
</organism>
<evidence type="ECO:0000256" key="2">
    <source>
        <dbReference type="ARBA" id="ARBA00022676"/>
    </source>
</evidence>
<dbReference type="GO" id="GO:0016757">
    <property type="term" value="F:glycosyltransferase activity"/>
    <property type="evidence" value="ECO:0007669"/>
    <property type="project" value="UniProtKB-KW"/>
</dbReference>
<proteinExistence type="predicted"/>
<dbReference type="CDD" id="cd04187">
    <property type="entry name" value="DPM1_like_bac"/>
    <property type="match status" value="1"/>
</dbReference>
<dbReference type="OrthoDB" id="9807778at2"/>
<evidence type="ECO:0000256" key="6">
    <source>
        <dbReference type="ARBA" id="ARBA00023136"/>
    </source>
</evidence>
<feature type="transmembrane region" description="Helical" evidence="7">
    <location>
        <begin position="273"/>
        <end position="295"/>
    </location>
</feature>
<dbReference type="GO" id="GO:0005886">
    <property type="term" value="C:plasma membrane"/>
    <property type="evidence" value="ECO:0007669"/>
    <property type="project" value="TreeGrafter"/>
</dbReference>
<feature type="transmembrane region" description="Helical" evidence="7">
    <location>
        <begin position="238"/>
        <end position="261"/>
    </location>
</feature>
<keyword evidence="5 7" id="KW-1133">Transmembrane helix</keyword>
<evidence type="ECO:0000256" key="4">
    <source>
        <dbReference type="ARBA" id="ARBA00022692"/>
    </source>
</evidence>
<sequence>MRDNILAIVVPCYKEEAVLEETTTRLTELMKSMINEKLISERSFILYVNDGSKDRTWPLIVSCNAVNKYVKGVNLACNVGHQNALWAGMSVAVEKSDMIVSIDADLQDDVNAISKMVKKYHEGCDVVYGVRNERKTDSFFKRNTALAFYKLMHIMGAKTVYNHADFRLLSKRALKFLLQFKERNLFIRGLVPLLGYKTDNVYYNRAERFAGESKYPLSKMLNFAIDGITSFSVKPIRLIMILGVFFIFIAFCVLAWILYSYFTGITVKGWSSLMLSIWFCSGCVLMGLGIVGEYIGKIYIESKQRPRYNIEAILMD</sequence>
<dbReference type="Pfam" id="PF00535">
    <property type="entry name" value="Glycos_transf_2"/>
    <property type="match status" value="1"/>
</dbReference>
<dbReference type="PANTHER" id="PTHR48090:SF1">
    <property type="entry name" value="PROPHAGE BACTOPRENOL GLUCOSYL TRANSFERASE HOMOLOG"/>
    <property type="match status" value="1"/>
</dbReference>
<dbReference type="RefSeq" id="WP_134844376.1">
    <property type="nucleotide sequence ID" value="NZ_SGVY01000056.1"/>
</dbReference>
<dbReference type="EMBL" id="SGVY01000056">
    <property type="protein sequence ID" value="TFH76135.1"/>
    <property type="molecule type" value="Genomic_DNA"/>
</dbReference>
<keyword evidence="2" id="KW-0328">Glycosyltransferase</keyword>
<dbReference type="InterPro" id="IPR001173">
    <property type="entry name" value="Glyco_trans_2-like"/>
</dbReference>
<keyword evidence="4 7" id="KW-0812">Transmembrane</keyword>
<protein>
    <submittedName>
        <fullName evidence="9">Glycosyltransferase</fullName>
    </submittedName>
</protein>
<keyword evidence="6 7" id="KW-0472">Membrane</keyword>
<evidence type="ECO:0000256" key="3">
    <source>
        <dbReference type="ARBA" id="ARBA00022679"/>
    </source>
</evidence>
<gene>
    <name evidence="9" type="ORF">EXN75_14665</name>
</gene>
<keyword evidence="3 9" id="KW-0808">Transferase</keyword>
<comment type="caution">
    <text evidence="9">The sequence shown here is derived from an EMBL/GenBank/DDBJ whole genome shotgun (WGS) entry which is preliminary data.</text>
</comment>
<name>A0A4Y8V4X0_9BACT</name>
<evidence type="ECO:0000259" key="8">
    <source>
        <dbReference type="Pfam" id="PF00535"/>
    </source>
</evidence>
<evidence type="ECO:0000313" key="10">
    <source>
        <dbReference type="Proteomes" id="UP000297872"/>
    </source>
</evidence>
<dbReference type="PANTHER" id="PTHR48090">
    <property type="entry name" value="UNDECAPRENYL-PHOSPHATE 4-DEOXY-4-FORMAMIDO-L-ARABINOSE TRANSFERASE-RELATED"/>
    <property type="match status" value="1"/>
</dbReference>
<dbReference type="GeneID" id="302996505"/>
<keyword evidence="10" id="KW-1185">Reference proteome</keyword>
<feature type="domain" description="Glycosyltransferase 2-like" evidence="8">
    <location>
        <begin position="8"/>
        <end position="175"/>
    </location>
</feature>
<dbReference type="InterPro" id="IPR050256">
    <property type="entry name" value="Glycosyltransferase_2"/>
</dbReference>
<comment type="subcellular location">
    <subcellularLocation>
        <location evidence="1">Membrane</location>
        <topology evidence="1">Multi-pass membrane protein</topology>
    </subcellularLocation>
</comment>
<dbReference type="Proteomes" id="UP000297872">
    <property type="component" value="Unassembled WGS sequence"/>
</dbReference>
<dbReference type="Gene3D" id="3.90.550.10">
    <property type="entry name" value="Spore Coat Polysaccharide Biosynthesis Protein SpsA, Chain A"/>
    <property type="match status" value="1"/>
</dbReference>
<dbReference type="SUPFAM" id="SSF53448">
    <property type="entry name" value="Nucleotide-diphospho-sugar transferases"/>
    <property type="match status" value="1"/>
</dbReference>
<evidence type="ECO:0000256" key="7">
    <source>
        <dbReference type="SAM" id="Phobius"/>
    </source>
</evidence>
<evidence type="ECO:0000313" key="9">
    <source>
        <dbReference type="EMBL" id="TFH76135.1"/>
    </source>
</evidence>
<accession>A0A4Y8V4X0</accession>
<evidence type="ECO:0000256" key="5">
    <source>
        <dbReference type="ARBA" id="ARBA00022989"/>
    </source>
</evidence>
<evidence type="ECO:0000256" key="1">
    <source>
        <dbReference type="ARBA" id="ARBA00004141"/>
    </source>
</evidence>
<dbReference type="InterPro" id="IPR029044">
    <property type="entry name" value="Nucleotide-diphossugar_trans"/>
</dbReference>
<reference evidence="9 10" key="1">
    <citation type="submission" date="2019-02" db="EMBL/GenBank/DDBJ databases">
        <title>Draft Genome Sequence of the Prevotella sp. BCRC 81118, Isolated from Human Feces.</title>
        <authorList>
            <person name="Huang C.-H."/>
        </authorList>
    </citation>
    <scope>NUCLEOTIDE SEQUENCE [LARGE SCALE GENOMIC DNA]</scope>
    <source>
        <strain evidence="9 10">BCRC 81118</strain>
    </source>
</reference>